<dbReference type="InterPro" id="IPR036291">
    <property type="entry name" value="NAD(P)-bd_dom_sf"/>
</dbReference>
<dbReference type="GO" id="GO:0070402">
    <property type="term" value="F:NADPH binding"/>
    <property type="evidence" value="ECO:0007669"/>
    <property type="project" value="TreeGrafter"/>
</dbReference>
<dbReference type="EMBL" id="KZ303491">
    <property type="protein sequence ID" value="PIA18031.1"/>
    <property type="molecule type" value="Genomic_DNA"/>
</dbReference>
<comment type="similarity">
    <text evidence="1">Belongs to the short-chain dehydrogenases/reductases (SDR) family.</text>
</comment>
<proteinExistence type="inferred from homology"/>
<evidence type="ECO:0000256" key="7">
    <source>
        <dbReference type="ARBA" id="ARBA00039520"/>
    </source>
</evidence>
<dbReference type="CDD" id="cd05334">
    <property type="entry name" value="DHPR_SDR_c_like"/>
    <property type="match status" value="1"/>
</dbReference>
<evidence type="ECO:0000256" key="5">
    <source>
        <dbReference type="ARBA" id="ARBA00023007"/>
    </source>
</evidence>
<dbReference type="PANTHER" id="PTHR15104:SF0">
    <property type="entry name" value="DIHYDROPTERIDINE REDUCTASE"/>
    <property type="match status" value="1"/>
</dbReference>
<dbReference type="InterPro" id="IPR020904">
    <property type="entry name" value="Sc_DH/Rdtase_CS"/>
</dbReference>
<keyword evidence="5" id="KW-0783">Tetrahydrobiopterin biosynthesis</keyword>
<dbReference type="PANTHER" id="PTHR15104">
    <property type="entry name" value="DIHYDROPTERIDINE REDUCTASE"/>
    <property type="match status" value="1"/>
</dbReference>
<dbReference type="OrthoDB" id="1204at2759"/>
<evidence type="ECO:0000256" key="6">
    <source>
        <dbReference type="ARBA" id="ARBA00039153"/>
    </source>
</evidence>
<comment type="subunit">
    <text evidence="2">Homodimer.</text>
</comment>
<dbReference type="SUPFAM" id="SSF51735">
    <property type="entry name" value="NAD(P)-binding Rossmann-fold domains"/>
    <property type="match status" value="1"/>
</dbReference>
<dbReference type="InterPro" id="IPR002347">
    <property type="entry name" value="SDR_fam"/>
</dbReference>
<evidence type="ECO:0000313" key="9">
    <source>
        <dbReference type="EMBL" id="PIA18031.1"/>
    </source>
</evidence>
<dbReference type="AlphaFoldDB" id="A0A2G5BGA3"/>
<keyword evidence="10" id="KW-1185">Reference proteome</keyword>
<dbReference type="GO" id="GO:0006729">
    <property type="term" value="P:tetrahydrobiopterin biosynthetic process"/>
    <property type="evidence" value="ECO:0007669"/>
    <property type="project" value="UniProtKB-KW"/>
</dbReference>
<evidence type="ECO:0000256" key="8">
    <source>
        <dbReference type="ARBA" id="ARBA00041348"/>
    </source>
</evidence>
<dbReference type="PROSITE" id="PS00061">
    <property type="entry name" value="ADH_SHORT"/>
    <property type="match status" value="1"/>
</dbReference>
<evidence type="ECO:0000256" key="3">
    <source>
        <dbReference type="ARBA" id="ARBA00022857"/>
    </source>
</evidence>
<accession>A0A2G5BGA3</accession>
<dbReference type="GO" id="GO:0004155">
    <property type="term" value="F:6,7-dihydropteridine reductase activity"/>
    <property type="evidence" value="ECO:0007669"/>
    <property type="project" value="UniProtKB-EC"/>
</dbReference>
<reference evidence="9 10" key="1">
    <citation type="journal article" date="2015" name="Genome Biol. Evol.">
        <title>Phylogenomic analyses indicate that early fungi evolved digesting cell walls of algal ancestors of land plants.</title>
        <authorList>
            <person name="Chang Y."/>
            <person name="Wang S."/>
            <person name="Sekimoto S."/>
            <person name="Aerts A.L."/>
            <person name="Choi C."/>
            <person name="Clum A."/>
            <person name="LaButti K.M."/>
            <person name="Lindquist E.A."/>
            <person name="Yee Ngan C."/>
            <person name="Ohm R.A."/>
            <person name="Salamov A.A."/>
            <person name="Grigoriev I.V."/>
            <person name="Spatafora J.W."/>
            <person name="Berbee M.L."/>
        </authorList>
    </citation>
    <scope>NUCLEOTIDE SEQUENCE [LARGE SCALE GENOMIC DNA]</scope>
    <source>
        <strain evidence="9 10">NRRL 1564</strain>
    </source>
</reference>
<dbReference type="Pfam" id="PF13561">
    <property type="entry name" value="adh_short_C2"/>
    <property type="match status" value="1"/>
</dbReference>
<protein>
    <recommendedName>
        <fullName evidence="7">Dihydropteridine reductase</fullName>
        <ecNumber evidence="6">1.5.1.34</ecNumber>
    </recommendedName>
    <alternativeName>
        <fullName evidence="8">Quinoid dihydropteridine reductase</fullName>
    </alternativeName>
</protein>
<evidence type="ECO:0000256" key="1">
    <source>
        <dbReference type="ARBA" id="ARBA00006484"/>
    </source>
</evidence>
<sequence>MPSVVVYGGRGALGSACVGLFKQQAWKVISIDYNINPEADDNVIVSDSKQGLAEHGKRITQDIGDLLGGDKTDAVICVAGGWQGGNAASKNFLKNADLSIKQSVDTSLIAANIAARHLRQNGLLALTGAIPALEGGTPGMVGYGMAKAAVHHLVASLAMPGSGIDGGRVVGILPQTLDTPANRSAMPSADFSSWTPLPEVANVLHQWASEQTSCESGRLYKVITKDSVTSIL</sequence>
<keyword evidence="4" id="KW-0560">Oxidoreductase</keyword>
<dbReference type="Gene3D" id="3.40.50.720">
    <property type="entry name" value="NAD(P)-binding Rossmann-like Domain"/>
    <property type="match status" value="1"/>
</dbReference>
<evidence type="ECO:0000256" key="4">
    <source>
        <dbReference type="ARBA" id="ARBA00023002"/>
    </source>
</evidence>
<organism evidence="9 10">
    <name type="scientific">Coemansia reversa (strain ATCC 12441 / NRRL 1564)</name>
    <dbReference type="NCBI Taxonomy" id="763665"/>
    <lineage>
        <taxon>Eukaryota</taxon>
        <taxon>Fungi</taxon>
        <taxon>Fungi incertae sedis</taxon>
        <taxon>Zoopagomycota</taxon>
        <taxon>Kickxellomycotina</taxon>
        <taxon>Kickxellomycetes</taxon>
        <taxon>Kickxellales</taxon>
        <taxon>Kickxellaceae</taxon>
        <taxon>Coemansia</taxon>
    </lineage>
</organism>
<dbReference type="Proteomes" id="UP000242474">
    <property type="component" value="Unassembled WGS sequence"/>
</dbReference>
<dbReference type="STRING" id="763665.A0A2G5BGA3"/>
<dbReference type="GO" id="GO:0006559">
    <property type="term" value="P:L-phenylalanine catabolic process"/>
    <property type="evidence" value="ECO:0007669"/>
    <property type="project" value="TreeGrafter"/>
</dbReference>
<dbReference type="GO" id="GO:0070404">
    <property type="term" value="F:NADH binding"/>
    <property type="evidence" value="ECO:0007669"/>
    <property type="project" value="TreeGrafter"/>
</dbReference>
<dbReference type="FunFam" id="3.40.50.720:FF:000157">
    <property type="entry name" value="Quinoid dihydropteridine reductase"/>
    <property type="match status" value="1"/>
</dbReference>
<evidence type="ECO:0000256" key="2">
    <source>
        <dbReference type="ARBA" id="ARBA00011738"/>
    </source>
</evidence>
<dbReference type="GO" id="GO:0005737">
    <property type="term" value="C:cytoplasm"/>
    <property type="evidence" value="ECO:0007669"/>
    <property type="project" value="TreeGrafter"/>
</dbReference>
<dbReference type="EC" id="1.5.1.34" evidence="6"/>
<evidence type="ECO:0000313" key="10">
    <source>
        <dbReference type="Proteomes" id="UP000242474"/>
    </source>
</evidence>
<gene>
    <name evidence="9" type="ORF">COEREDRAFT_85499</name>
</gene>
<name>A0A2G5BGA3_COERN</name>
<keyword evidence="3" id="KW-0521">NADP</keyword>